<gene>
    <name evidence="2" type="ORF">SAMN02745165_02975</name>
</gene>
<name>A0A1M6LH58_MALRU</name>
<dbReference type="PROSITE" id="PS50005">
    <property type="entry name" value="TPR"/>
    <property type="match status" value="1"/>
</dbReference>
<dbReference type="OrthoDB" id="5392077at2"/>
<dbReference type="InterPro" id="IPR019734">
    <property type="entry name" value="TPR_rpt"/>
</dbReference>
<dbReference type="Gene3D" id="1.25.40.10">
    <property type="entry name" value="Tetratricopeptide repeat domain"/>
    <property type="match status" value="2"/>
</dbReference>
<organism evidence="2 3">
    <name type="scientific">Malonomonas rubra DSM 5091</name>
    <dbReference type="NCBI Taxonomy" id="1122189"/>
    <lineage>
        <taxon>Bacteria</taxon>
        <taxon>Pseudomonadati</taxon>
        <taxon>Thermodesulfobacteriota</taxon>
        <taxon>Desulfuromonadia</taxon>
        <taxon>Desulfuromonadales</taxon>
        <taxon>Geopsychrobacteraceae</taxon>
        <taxon>Malonomonas</taxon>
    </lineage>
</organism>
<dbReference type="AlphaFoldDB" id="A0A1M6LH58"/>
<keyword evidence="3" id="KW-1185">Reference proteome</keyword>
<dbReference type="SUPFAM" id="SSF48452">
    <property type="entry name" value="TPR-like"/>
    <property type="match status" value="1"/>
</dbReference>
<dbReference type="RefSeq" id="WP_072909528.1">
    <property type="nucleotide sequence ID" value="NZ_FQZT01000013.1"/>
</dbReference>
<dbReference type="Proteomes" id="UP000184171">
    <property type="component" value="Unassembled WGS sequence"/>
</dbReference>
<feature type="repeat" description="TPR" evidence="1">
    <location>
        <begin position="270"/>
        <end position="303"/>
    </location>
</feature>
<proteinExistence type="predicted"/>
<sequence>MNKTVKTFEQNEFDFWMPPEGMTLTIGEDAEIDVPQIPLPIHLKDMEEGKQPSERAIGEGLNTYLRSFPDCPHAPDYARILKEAYPFHVSDLGSEIIILDVKEVEPEFVREKINMLKVLALMEPENFGVLQNIGMAYYELAMVYSELGDVRQLMGQARLWLEKARRVCNDDLQNLNYLAQICYFSGGYPQAKLYWRIISDALEEGEAKDELRSRIDRIESEDLPGQPLLDRLEQVGVAMSCYSNEKYADACAIMEEVAADGRLPQELPNAEFFYFLGLCRKQDGRQDDAAQAFARTLEIDPQHKAAQDEIAAKEA</sequence>
<dbReference type="EMBL" id="FQZT01000013">
    <property type="protein sequence ID" value="SHJ70435.1"/>
    <property type="molecule type" value="Genomic_DNA"/>
</dbReference>
<evidence type="ECO:0000313" key="3">
    <source>
        <dbReference type="Proteomes" id="UP000184171"/>
    </source>
</evidence>
<dbReference type="InterPro" id="IPR011990">
    <property type="entry name" value="TPR-like_helical_dom_sf"/>
</dbReference>
<dbReference type="STRING" id="1122189.SAMN02745165_02975"/>
<evidence type="ECO:0000256" key="1">
    <source>
        <dbReference type="PROSITE-ProRule" id="PRU00339"/>
    </source>
</evidence>
<keyword evidence="1" id="KW-0802">TPR repeat</keyword>
<protein>
    <submittedName>
        <fullName evidence="2">Uncharacterized protein</fullName>
    </submittedName>
</protein>
<accession>A0A1M6LH58</accession>
<reference evidence="2 3" key="1">
    <citation type="submission" date="2016-11" db="EMBL/GenBank/DDBJ databases">
        <authorList>
            <person name="Jaros S."/>
            <person name="Januszkiewicz K."/>
            <person name="Wedrychowicz H."/>
        </authorList>
    </citation>
    <scope>NUCLEOTIDE SEQUENCE [LARGE SCALE GENOMIC DNA]</scope>
    <source>
        <strain evidence="2 3">DSM 5091</strain>
    </source>
</reference>
<evidence type="ECO:0000313" key="2">
    <source>
        <dbReference type="EMBL" id="SHJ70435.1"/>
    </source>
</evidence>